<dbReference type="OrthoDB" id="1890790at2759"/>
<name>A0A9P0HMH3_NEZVI</name>
<organism evidence="1 2">
    <name type="scientific">Nezara viridula</name>
    <name type="common">Southern green stink bug</name>
    <name type="synonym">Cimex viridulus</name>
    <dbReference type="NCBI Taxonomy" id="85310"/>
    <lineage>
        <taxon>Eukaryota</taxon>
        <taxon>Metazoa</taxon>
        <taxon>Ecdysozoa</taxon>
        <taxon>Arthropoda</taxon>
        <taxon>Hexapoda</taxon>
        <taxon>Insecta</taxon>
        <taxon>Pterygota</taxon>
        <taxon>Neoptera</taxon>
        <taxon>Paraneoptera</taxon>
        <taxon>Hemiptera</taxon>
        <taxon>Heteroptera</taxon>
        <taxon>Panheteroptera</taxon>
        <taxon>Pentatomomorpha</taxon>
        <taxon>Pentatomoidea</taxon>
        <taxon>Pentatomidae</taxon>
        <taxon>Pentatominae</taxon>
        <taxon>Nezara</taxon>
    </lineage>
</organism>
<gene>
    <name evidence="1" type="ORF">NEZAVI_LOCUS13088</name>
</gene>
<reference evidence="1" key="1">
    <citation type="submission" date="2022-01" db="EMBL/GenBank/DDBJ databases">
        <authorList>
            <person name="King R."/>
        </authorList>
    </citation>
    <scope>NUCLEOTIDE SEQUENCE</scope>
</reference>
<evidence type="ECO:0000313" key="2">
    <source>
        <dbReference type="Proteomes" id="UP001152798"/>
    </source>
</evidence>
<dbReference type="Proteomes" id="UP001152798">
    <property type="component" value="Chromosome 6"/>
</dbReference>
<keyword evidence="2" id="KW-1185">Reference proteome</keyword>
<accession>A0A9P0HMH3</accession>
<evidence type="ECO:0000313" key="1">
    <source>
        <dbReference type="EMBL" id="CAH1404731.1"/>
    </source>
</evidence>
<dbReference type="AlphaFoldDB" id="A0A9P0HMH3"/>
<proteinExistence type="predicted"/>
<sequence>MTMNNELQTKDKIKAFKTLAFLFTLKWFRCCDPGTPELEALEAADERLGRKLQGPPLLPPAPPPLVEILRSAVVKGLRLRHGCISDKGRNN</sequence>
<dbReference type="EMBL" id="OV725082">
    <property type="protein sequence ID" value="CAH1404731.1"/>
    <property type="molecule type" value="Genomic_DNA"/>
</dbReference>
<protein>
    <submittedName>
        <fullName evidence="1">Uncharacterized protein</fullName>
    </submittedName>
</protein>